<dbReference type="Pfam" id="PF03848">
    <property type="entry name" value="TehB"/>
    <property type="match status" value="1"/>
</dbReference>
<evidence type="ECO:0000259" key="1">
    <source>
        <dbReference type="Pfam" id="PF03848"/>
    </source>
</evidence>
<name>A0ABP3DKJ1_9GAMM</name>
<sequence length="192" mass="21307">MDVQKKWDAIYSKQDAELAASTVSLVLEQNQHLLPITGLALDLACGLGANSLFLSEKGLKVHSWDISAVAIYQLDKMALKRNADIHTQQRDVIANPPEANLYDVIVVSHFLDRDLTAKIISALKPGGILFYQTFCLDKVNDSGPSNPAFLLADNELLRLFNALKVRVYREEALIGQCDLGWRNQAMLVAEKV</sequence>
<feature type="domain" description="Tellurite resistance methyltransferase TehB-like" evidence="1">
    <location>
        <begin position="22"/>
        <end position="169"/>
    </location>
</feature>
<protein>
    <submittedName>
        <fullName evidence="2">Methyltransferase domain-containing protein</fullName>
    </submittedName>
</protein>
<keyword evidence="2" id="KW-0489">Methyltransferase</keyword>
<keyword evidence="2" id="KW-0808">Transferase</keyword>
<gene>
    <name evidence="2" type="ORF">GCM10008964_26420</name>
</gene>
<organism evidence="2 3">
    <name type="scientific">Methylophaga marina</name>
    <dbReference type="NCBI Taxonomy" id="45495"/>
    <lineage>
        <taxon>Bacteria</taxon>
        <taxon>Pseudomonadati</taxon>
        <taxon>Pseudomonadota</taxon>
        <taxon>Gammaproteobacteria</taxon>
        <taxon>Thiotrichales</taxon>
        <taxon>Piscirickettsiaceae</taxon>
        <taxon>Methylophaga</taxon>
    </lineage>
</organism>
<dbReference type="SUPFAM" id="SSF53335">
    <property type="entry name" value="S-adenosyl-L-methionine-dependent methyltransferases"/>
    <property type="match status" value="1"/>
</dbReference>
<dbReference type="Proteomes" id="UP001501476">
    <property type="component" value="Unassembled WGS sequence"/>
</dbReference>
<keyword evidence="3" id="KW-1185">Reference proteome</keyword>
<dbReference type="GO" id="GO:0008168">
    <property type="term" value="F:methyltransferase activity"/>
    <property type="evidence" value="ECO:0007669"/>
    <property type="project" value="UniProtKB-KW"/>
</dbReference>
<dbReference type="InterPro" id="IPR029063">
    <property type="entry name" value="SAM-dependent_MTases_sf"/>
</dbReference>
<reference evidence="3" key="1">
    <citation type="journal article" date="2019" name="Int. J. Syst. Evol. Microbiol.">
        <title>The Global Catalogue of Microorganisms (GCM) 10K type strain sequencing project: providing services to taxonomists for standard genome sequencing and annotation.</title>
        <authorList>
            <consortium name="The Broad Institute Genomics Platform"/>
            <consortium name="The Broad Institute Genome Sequencing Center for Infectious Disease"/>
            <person name="Wu L."/>
            <person name="Ma J."/>
        </authorList>
    </citation>
    <scope>NUCLEOTIDE SEQUENCE [LARGE SCALE GENOMIC DNA]</scope>
    <source>
        <strain evidence="3">JCM 6886</strain>
    </source>
</reference>
<dbReference type="Gene3D" id="3.40.50.150">
    <property type="entry name" value="Vaccinia Virus protein VP39"/>
    <property type="match status" value="1"/>
</dbReference>
<dbReference type="GO" id="GO:0032259">
    <property type="term" value="P:methylation"/>
    <property type="evidence" value="ECO:0007669"/>
    <property type="project" value="UniProtKB-KW"/>
</dbReference>
<dbReference type="CDD" id="cd02440">
    <property type="entry name" value="AdoMet_MTases"/>
    <property type="match status" value="1"/>
</dbReference>
<accession>A0ABP3DKJ1</accession>
<dbReference type="InterPro" id="IPR015985">
    <property type="entry name" value="TehB-like_dom"/>
</dbReference>
<evidence type="ECO:0000313" key="3">
    <source>
        <dbReference type="Proteomes" id="UP001501476"/>
    </source>
</evidence>
<comment type="caution">
    <text evidence="2">The sequence shown here is derived from an EMBL/GenBank/DDBJ whole genome shotgun (WGS) entry which is preliminary data.</text>
</comment>
<evidence type="ECO:0000313" key="2">
    <source>
        <dbReference type="EMBL" id="GAA0233817.1"/>
    </source>
</evidence>
<dbReference type="EMBL" id="BAAADG010000018">
    <property type="protein sequence ID" value="GAA0233817.1"/>
    <property type="molecule type" value="Genomic_DNA"/>
</dbReference>
<proteinExistence type="predicted"/>